<dbReference type="EMBL" id="BQNB010016287">
    <property type="protein sequence ID" value="GJT50025.1"/>
    <property type="molecule type" value="Genomic_DNA"/>
</dbReference>
<accession>A0ABQ5EGI0</accession>
<dbReference type="Proteomes" id="UP001151760">
    <property type="component" value="Unassembled WGS sequence"/>
</dbReference>
<proteinExistence type="predicted"/>
<evidence type="ECO:0000313" key="2">
    <source>
        <dbReference type="Proteomes" id="UP001151760"/>
    </source>
</evidence>
<keyword evidence="2" id="KW-1185">Reference proteome</keyword>
<gene>
    <name evidence="1" type="ORF">Tco_0976182</name>
</gene>
<evidence type="ECO:0000313" key="1">
    <source>
        <dbReference type="EMBL" id="GJT50025.1"/>
    </source>
</evidence>
<reference evidence="1" key="2">
    <citation type="submission" date="2022-01" db="EMBL/GenBank/DDBJ databases">
        <authorList>
            <person name="Yamashiro T."/>
            <person name="Shiraishi A."/>
            <person name="Satake H."/>
            <person name="Nakayama K."/>
        </authorList>
    </citation>
    <scope>NUCLEOTIDE SEQUENCE</scope>
</reference>
<name>A0ABQ5EGI0_9ASTR</name>
<organism evidence="1 2">
    <name type="scientific">Tanacetum coccineum</name>
    <dbReference type="NCBI Taxonomy" id="301880"/>
    <lineage>
        <taxon>Eukaryota</taxon>
        <taxon>Viridiplantae</taxon>
        <taxon>Streptophyta</taxon>
        <taxon>Embryophyta</taxon>
        <taxon>Tracheophyta</taxon>
        <taxon>Spermatophyta</taxon>
        <taxon>Magnoliopsida</taxon>
        <taxon>eudicotyledons</taxon>
        <taxon>Gunneridae</taxon>
        <taxon>Pentapetalae</taxon>
        <taxon>asterids</taxon>
        <taxon>campanulids</taxon>
        <taxon>Asterales</taxon>
        <taxon>Asteraceae</taxon>
        <taxon>Asteroideae</taxon>
        <taxon>Anthemideae</taxon>
        <taxon>Anthemidinae</taxon>
        <taxon>Tanacetum</taxon>
    </lineage>
</organism>
<comment type="caution">
    <text evidence="1">The sequence shown here is derived from an EMBL/GenBank/DDBJ whole genome shotgun (WGS) entry which is preliminary data.</text>
</comment>
<sequence>MNTAVSNTLHSQDYLTQAQQHIDLPTSTLSFDPIDANNCHFTDTHEHTITLHSHISLARVSTAQRVSDRRVLQALRERRCLRRVFSVWIWRKVLREHVAEQSVVDGLSGGDFGVVVYRGVEELIGVIGLWWMSLVIVLDEVIGFDEEEYIVGLYNGGLVDYVGVFKVCHRLVPSCFAIFTFKPLTLSLTSMPSCDLVSLTNILILCLILKASNQSLRKSLSLNLELS</sequence>
<protein>
    <submittedName>
        <fullName evidence="1">Uncharacterized protein</fullName>
    </submittedName>
</protein>
<reference evidence="1" key="1">
    <citation type="journal article" date="2022" name="Int. J. Mol. Sci.">
        <title>Draft Genome of Tanacetum Coccineum: Genomic Comparison of Closely Related Tanacetum-Family Plants.</title>
        <authorList>
            <person name="Yamashiro T."/>
            <person name="Shiraishi A."/>
            <person name="Nakayama K."/>
            <person name="Satake H."/>
        </authorList>
    </citation>
    <scope>NUCLEOTIDE SEQUENCE</scope>
</reference>